<dbReference type="AlphaFoldDB" id="A0A3B0VGM7"/>
<accession>A0A3B0VGM7</accession>
<dbReference type="EMBL" id="UOEU01000099">
    <property type="protein sequence ID" value="VAW30864.1"/>
    <property type="molecule type" value="Genomic_DNA"/>
</dbReference>
<dbReference type="Pfam" id="PF00753">
    <property type="entry name" value="Lactamase_B"/>
    <property type="match status" value="1"/>
</dbReference>
<dbReference type="PANTHER" id="PTHR42951">
    <property type="entry name" value="METALLO-BETA-LACTAMASE DOMAIN-CONTAINING"/>
    <property type="match status" value="1"/>
</dbReference>
<dbReference type="InterPro" id="IPR036866">
    <property type="entry name" value="RibonucZ/Hydroxyglut_hydro"/>
</dbReference>
<evidence type="ECO:0000259" key="1">
    <source>
        <dbReference type="Pfam" id="PF00753"/>
    </source>
</evidence>
<organism evidence="2">
    <name type="scientific">hydrothermal vent metagenome</name>
    <dbReference type="NCBI Taxonomy" id="652676"/>
    <lineage>
        <taxon>unclassified sequences</taxon>
        <taxon>metagenomes</taxon>
        <taxon>ecological metagenomes</taxon>
    </lineage>
</organism>
<reference evidence="2" key="1">
    <citation type="submission" date="2018-06" db="EMBL/GenBank/DDBJ databases">
        <authorList>
            <person name="Zhirakovskaya E."/>
        </authorList>
    </citation>
    <scope>NUCLEOTIDE SEQUENCE</scope>
</reference>
<sequence>MQTVFTGQGEVRSIHRLGTQFVNWYLIVTETGITVVDAGFRGHWRQILNGLSAIGRPVSDIQAIILTHAHPDHVGFAERARWEVGATIWIHEADQAQAAKGNYPIPREFVKNIWRLGLLAKFMREMFNGAMSSPKITELHT</sequence>
<dbReference type="Gene3D" id="3.60.15.10">
    <property type="entry name" value="Ribonuclease Z/Hydroxyacylglutathione hydrolase-like"/>
    <property type="match status" value="1"/>
</dbReference>
<name>A0A3B0VGM7_9ZZZZ</name>
<gene>
    <name evidence="2" type="ORF">MNBD_CHLOROFLEXI01-2489</name>
</gene>
<dbReference type="InterPro" id="IPR050855">
    <property type="entry name" value="NDM-1-like"/>
</dbReference>
<evidence type="ECO:0000313" key="2">
    <source>
        <dbReference type="EMBL" id="VAW30864.1"/>
    </source>
</evidence>
<feature type="non-terminal residue" evidence="2">
    <location>
        <position position="141"/>
    </location>
</feature>
<dbReference type="InterPro" id="IPR001279">
    <property type="entry name" value="Metallo-B-lactamas"/>
</dbReference>
<protein>
    <recommendedName>
        <fullName evidence="1">Metallo-beta-lactamase domain-containing protein</fullName>
    </recommendedName>
</protein>
<proteinExistence type="predicted"/>
<feature type="domain" description="Metallo-beta-lactamase" evidence="1">
    <location>
        <begin position="19"/>
        <end position="95"/>
    </location>
</feature>
<dbReference type="SUPFAM" id="SSF56281">
    <property type="entry name" value="Metallo-hydrolase/oxidoreductase"/>
    <property type="match status" value="1"/>
</dbReference>